<sequence>MRVVVDARLCVEGQHGRSILKWGLTRKTLQPGSDDVEDFPTPQTMPGRSAIRIHMEFRGDLLEHLPEPVDYKFTIELLLDDSIAWQVAGTGVLRFGHMVHPDRYITYDNSAEPCSPNEPIEAREALVALASRQNLTLPWQ</sequence>
<proteinExistence type="predicted"/>
<evidence type="ECO:0000313" key="2">
    <source>
        <dbReference type="Proteomes" id="UP001382727"/>
    </source>
</evidence>
<dbReference type="Proteomes" id="UP001382727">
    <property type="component" value="Chromosome"/>
</dbReference>
<dbReference type="RefSeq" id="WP_338749698.1">
    <property type="nucleotide sequence ID" value="NZ_CP144913.1"/>
</dbReference>
<name>A0ABZ2MHU5_9MICO</name>
<organism evidence="1 2">
    <name type="scientific">Janibacter alittae</name>
    <dbReference type="NCBI Taxonomy" id="3115209"/>
    <lineage>
        <taxon>Bacteria</taxon>
        <taxon>Bacillati</taxon>
        <taxon>Actinomycetota</taxon>
        <taxon>Actinomycetes</taxon>
        <taxon>Micrococcales</taxon>
        <taxon>Intrasporangiaceae</taxon>
        <taxon>Janibacter</taxon>
    </lineage>
</organism>
<keyword evidence="2" id="KW-1185">Reference proteome</keyword>
<dbReference type="EMBL" id="CP144913">
    <property type="protein sequence ID" value="WXB76583.1"/>
    <property type="molecule type" value="Genomic_DNA"/>
</dbReference>
<accession>A0ABZ2MHU5</accession>
<reference evidence="1 2" key="1">
    <citation type="submission" date="2024-02" db="EMBL/GenBank/DDBJ databases">
        <title>Janibacter sp. nov., isolated from gut of marine sandworm.</title>
        <authorList>
            <person name="Kim B."/>
            <person name="Jun M.O."/>
            <person name="Shin N.-R."/>
        </authorList>
    </citation>
    <scope>NUCLEOTIDE SEQUENCE [LARGE SCALE GENOMIC DNA]</scope>
    <source>
        <strain evidence="1 2">A1S7</strain>
    </source>
</reference>
<gene>
    <name evidence="1" type="ORF">V1351_00570</name>
</gene>
<evidence type="ECO:0000313" key="1">
    <source>
        <dbReference type="EMBL" id="WXB76583.1"/>
    </source>
</evidence>
<protein>
    <submittedName>
        <fullName evidence="1">Uncharacterized protein</fullName>
    </submittedName>
</protein>